<dbReference type="OrthoDB" id="1883654at2759"/>
<dbReference type="Gramene" id="KFK33154">
    <property type="protein sequence ID" value="KFK33154"/>
    <property type="gene ID" value="AALP_AA6G337700"/>
</dbReference>
<feature type="domain" description="BHLH" evidence="6">
    <location>
        <begin position="444"/>
        <end position="493"/>
    </location>
</feature>
<evidence type="ECO:0000313" key="7">
    <source>
        <dbReference type="EMBL" id="KFK33154.1"/>
    </source>
</evidence>
<dbReference type="GO" id="GO:0010479">
    <property type="term" value="P:stele development"/>
    <property type="evidence" value="ECO:0007669"/>
    <property type="project" value="EnsemblPlants"/>
</dbReference>
<dbReference type="EMBL" id="CM002874">
    <property type="protein sequence ID" value="KFK33154.1"/>
    <property type="molecule type" value="Genomic_DNA"/>
</dbReference>
<dbReference type="PROSITE" id="PS50888">
    <property type="entry name" value="BHLH"/>
    <property type="match status" value="1"/>
</dbReference>
<dbReference type="Pfam" id="PF23176">
    <property type="entry name" value="bHLH_LHW"/>
    <property type="match status" value="1"/>
</dbReference>
<dbReference type="GO" id="GO:0010078">
    <property type="term" value="P:maintenance of root meristem identity"/>
    <property type="evidence" value="ECO:0007669"/>
    <property type="project" value="EnsemblPlants"/>
</dbReference>
<organism evidence="7 8">
    <name type="scientific">Arabis alpina</name>
    <name type="common">Alpine rock-cress</name>
    <dbReference type="NCBI Taxonomy" id="50452"/>
    <lineage>
        <taxon>Eukaryota</taxon>
        <taxon>Viridiplantae</taxon>
        <taxon>Streptophyta</taxon>
        <taxon>Embryophyta</taxon>
        <taxon>Tracheophyta</taxon>
        <taxon>Spermatophyta</taxon>
        <taxon>Magnoliopsida</taxon>
        <taxon>eudicotyledons</taxon>
        <taxon>Gunneridae</taxon>
        <taxon>Pentapetalae</taxon>
        <taxon>rosids</taxon>
        <taxon>malvids</taxon>
        <taxon>Brassicales</taxon>
        <taxon>Brassicaceae</taxon>
        <taxon>Arabideae</taxon>
        <taxon>Arabis</taxon>
    </lineage>
</organism>
<keyword evidence="8" id="KW-1185">Reference proteome</keyword>
<evidence type="ECO:0000256" key="2">
    <source>
        <dbReference type="ARBA" id="ARBA00023015"/>
    </source>
</evidence>
<dbReference type="GO" id="GO:0005634">
    <property type="term" value="C:nucleus"/>
    <property type="evidence" value="ECO:0007669"/>
    <property type="project" value="UniProtKB-SubCell"/>
</dbReference>
<feature type="region of interest" description="Disordered" evidence="5">
    <location>
        <begin position="417"/>
        <end position="459"/>
    </location>
</feature>
<evidence type="ECO:0000256" key="4">
    <source>
        <dbReference type="ARBA" id="ARBA00023242"/>
    </source>
</evidence>
<dbReference type="PANTHER" id="PTHR46196:SF4">
    <property type="entry name" value="TRANSCRIPTION FACTOR LHW"/>
    <property type="match status" value="1"/>
</dbReference>
<sequence length="637" mass="70430">MGVLLREALRSMCVNNQWSYAVFWKIGCQNSSLLIWEECYIEATSKLDLLTNRMMLNNRIILVGEGLVGRAAFTGHHQWILSNSFNRHLHPPEVINEMLLQFSAGVQTVAVFPVVPHGVVQLGSSLPIMENLGFVNDVKGLILQLGCVPGALLSENYTTHEPAADFIGVPVSRIIPSQEHNILQSSAFVAETSKPQFNSTGSSDHQNDQMVDEASCSLVDANMGERQQGGWQNTTGFQAAGEVIVPSNPEAWLNQNFSFMSNVDIAEQLIPCEDISSKRSLGSDGLFEMLGLDDKNKGCANGWGVSQMRTEVLTRELSDFRIIQEMDSDFGSSGYELSGTDNLLDAVVSGACSSTKQISDDTSESCKTTVTKVSNSSVTTPSHNSPQCNQLFEKKHRTHVGPSSVYGSQISSWVEQAHSLKRESSPRIMDKNDTAKPASNRKRLKPGENPRPRPKDRQMIQDRVKELREIIPNGAKCSIDALLESTIKHMLFLQSVSKHADKMKQTNKSKIKKDEGGATWAFEVGSKSMVCPIVVEDLNPPRIFQVEMLCEQRGFFLEIADWVRTLGLTILKGVIETRIDKIWACFTVEANRDVTRMEIFMQLVNILEQTMKCVGSSKTILDGIKATLPITTPVTSG</sequence>
<dbReference type="Pfam" id="PF14215">
    <property type="entry name" value="bHLH-MYC_N"/>
    <property type="match status" value="2"/>
</dbReference>
<dbReference type="CDD" id="cd18915">
    <property type="entry name" value="bHLH_AtLHW_like"/>
    <property type="match status" value="1"/>
</dbReference>
<dbReference type="InterPro" id="IPR011598">
    <property type="entry name" value="bHLH_dom"/>
</dbReference>
<keyword evidence="2" id="KW-0805">Transcription regulation</keyword>
<evidence type="ECO:0000259" key="6">
    <source>
        <dbReference type="PROSITE" id="PS50888"/>
    </source>
</evidence>
<evidence type="ECO:0000256" key="3">
    <source>
        <dbReference type="ARBA" id="ARBA00023163"/>
    </source>
</evidence>
<feature type="compositionally biased region" description="Basic and acidic residues" evidence="5">
    <location>
        <begin position="418"/>
        <end position="434"/>
    </location>
</feature>
<protein>
    <recommendedName>
        <fullName evidence="6">BHLH domain-containing protein</fullName>
    </recommendedName>
</protein>
<reference evidence="8" key="1">
    <citation type="journal article" date="2015" name="Nat. Plants">
        <title>Genome expansion of Arabis alpina linked with retrotransposition and reduced symmetric DNA methylation.</title>
        <authorList>
            <person name="Willing E.M."/>
            <person name="Rawat V."/>
            <person name="Mandakova T."/>
            <person name="Maumus F."/>
            <person name="James G.V."/>
            <person name="Nordstroem K.J."/>
            <person name="Becker C."/>
            <person name="Warthmann N."/>
            <person name="Chica C."/>
            <person name="Szarzynska B."/>
            <person name="Zytnicki M."/>
            <person name="Albani M.C."/>
            <person name="Kiefer C."/>
            <person name="Bergonzi S."/>
            <person name="Castaings L."/>
            <person name="Mateos J.L."/>
            <person name="Berns M.C."/>
            <person name="Bujdoso N."/>
            <person name="Piofczyk T."/>
            <person name="de Lorenzo L."/>
            <person name="Barrero-Sicilia C."/>
            <person name="Mateos I."/>
            <person name="Piednoel M."/>
            <person name="Hagmann J."/>
            <person name="Chen-Min-Tao R."/>
            <person name="Iglesias-Fernandez R."/>
            <person name="Schuster S.C."/>
            <person name="Alonso-Blanco C."/>
            <person name="Roudier F."/>
            <person name="Carbonero P."/>
            <person name="Paz-Ares J."/>
            <person name="Davis S.J."/>
            <person name="Pecinka A."/>
            <person name="Quesneville H."/>
            <person name="Colot V."/>
            <person name="Lysak M.A."/>
            <person name="Weigel D."/>
            <person name="Coupland G."/>
            <person name="Schneeberger K."/>
        </authorList>
    </citation>
    <scope>NUCLEOTIDE SEQUENCE [LARGE SCALE GENOMIC DNA]</scope>
    <source>
        <strain evidence="8">cv. Pajares</strain>
    </source>
</reference>
<gene>
    <name evidence="7" type="ordered locus">AALP_Aa6g337700</name>
</gene>
<dbReference type="GO" id="GO:0010089">
    <property type="term" value="P:xylem development"/>
    <property type="evidence" value="ECO:0007669"/>
    <property type="project" value="EnsemblPlants"/>
</dbReference>
<keyword evidence="4" id="KW-0539">Nucleus</keyword>
<evidence type="ECO:0000313" key="8">
    <source>
        <dbReference type="Proteomes" id="UP000029120"/>
    </source>
</evidence>
<dbReference type="eggNOG" id="ENOG502QSGF">
    <property type="taxonomic scope" value="Eukaryota"/>
</dbReference>
<dbReference type="AlphaFoldDB" id="A0A087GTF2"/>
<dbReference type="InterPro" id="IPR025610">
    <property type="entry name" value="MYC/MYB_N"/>
</dbReference>
<dbReference type="OMA" id="MMESQIN"/>
<comment type="subcellular location">
    <subcellularLocation>
        <location evidence="1">Nucleus</location>
    </subcellularLocation>
</comment>
<dbReference type="GO" id="GO:0042803">
    <property type="term" value="F:protein homodimerization activity"/>
    <property type="evidence" value="ECO:0007669"/>
    <property type="project" value="EnsemblPlants"/>
</dbReference>
<dbReference type="Proteomes" id="UP000029120">
    <property type="component" value="Chromosome 6"/>
</dbReference>
<dbReference type="PANTHER" id="PTHR46196">
    <property type="entry name" value="TRANSCRIPTION FACTOR BHLH155-LIKE ISOFORM X1-RELATED"/>
    <property type="match status" value="1"/>
</dbReference>
<accession>A0A087GTF2</accession>
<dbReference type="GO" id="GO:0003700">
    <property type="term" value="F:DNA-binding transcription factor activity"/>
    <property type="evidence" value="ECO:0007669"/>
    <property type="project" value="InterPro"/>
</dbReference>
<keyword evidence="3" id="KW-0804">Transcription</keyword>
<evidence type="ECO:0000256" key="5">
    <source>
        <dbReference type="SAM" id="MobiDB-lite"/>
    </source>
</evidence>
<dbReference type="GO" id="GO:0045893">
    <property type="term" value="P:positive regulation of DNA-templated transcription"/>
    <property type="evidence" value="ECO:0007669"/>
    <property type="project" value="EnsemblPlants"/>
</dbReference>
<feature type="compositionally biased region" description="Basic and acidic residues" evidence="5">
    <location>
        <begin position="445"/>
        <end position="459"/>
    </location>
</feature>
<evidence type="ECO:0000256" key="1">
    <source>
        <dbReference type="ARBA" id="ARBA00004123"/>
    </source>
</evidence>
<name>A0A087GTF2_ARAAL</name>
<dbReference type="InterPro" id="IPR043561">
    <property type="entry name" value="LHW-like"/>
</dbReference>
<proteinExistence type="predicted"/>